<dbReference type="GO" id="GO:0005829">
    <property type="term" value="C:cytosol"/>
    <property type="evidence" value="ECO:0007669"/>
    <property type="project" value="UniProtKB-SubCell"/>
</dbReference>
<reference evidence="24 25" key="1">
    <citation type="journal article" date="2023" name="bioRxiv">
        <title>Conserved and derived expression patterns and positive selection on dental genes reveal complex evolutionary context of ever-growing rodent molars.</title>
        <authorList>
            <person name="Calamari Z.T."/>
            <person name="Song A."/>
            <person name="Cohen E."/>
            <person name="Akter M."/>
            <person name="Roy R.D."/>
            <person name="Hallikas O."/>
            <person name="Christensen M.M."/>
            <person name="Li P."/>
            <person name="Marangoni P."/>
            <person name="Jernvall J."/>
            <person name="Klein O.D."/>
        </authorList>
    </citation>
    <scope>NUCLEOTIDE SEQUENCE [LARGE SCALE GENOMIC DNA]</scope>
    <source>
        <strain evidence="24">V071</strain>
    </source>
</reference>
<dbReference type="GO" id="GO:0006096">
    <property type="term" value="P:glycolytic process"/>
    <property type="evidence" value="ECO:0007669"/>
    <property type="project" value="UniProtKB-KW"/>
</dbReference>
<evidence type="ECO:0000256" key="18">
    <source>
        <dbReference type="ARBA" id="ARBA00023128"/>
    </source>
</evidence>
<name>A0AAW0J304_MYOGA</name>
<evidence type="ECO:0000256" key="23">
    <source>
        <dbReference type="ARBA" id="ARBA00050004"/>
    </source>
</evidence>
<evidence type="ECO:0000256" key="12">
    <source>
        <dbReference type="ARBA" id="ARBA00022723"/>
    </source>
</evidence>
<dbReference type="InterPro" id="IPR036043">
    <property type="entry name" value="Phosphoglycerate_kinase_sf"/>
</dbReference>
<evidence type="ECO:0000256" key="7">
    <source>
        <dbReference type="ARBA" id="ARBA00012513"/>
    </source>
</evidence>
<comment type="subunit">
    <text evidence="23">Monomer. Interacts with kinase MAPK1/ERK2; the interaction is direct, occurs under hypoxic conditions, and promotes its interaction with PIN1. Interacts with peptidyl-prolyl cis-trans isomerase PIN1; the interaction is direct, occurs under hypoxic conditions, and targets the protein to the mitochondrion by promoting interactions with the TOM complex. Interacts with mitochondrial circRNA mcPGK1 (via its 2nd stem-loop); the interaction is direct and targets the protein to the mitochondrion by promoting interactions with the TOM complex. Interacts with pyruvate dehydrogenase kinase PDK1; the interaction is direct, occurs under hypoxic conditions and leads to PDK1-mediated inhibition of pyruvate dehydrogenase complex activity.</text>
</comment>
<dbReference type="Gene3D" id="3.40.50.1260">
    <property type="entry name" value="Phosphoglycerate kinase, N-terminal domain"/>
    <property type="match status" value="2"/>
</dbReference>
<comment type="catalytic activity">
    <reaction evidence="1">
        <text>(2R)-3-phosphoglycerate + ATP = (2R)-3-phospho-glyceroyl phosphate + ADP</text>
        <dbReference type="Rhea" id="RHEA:14801"/>
        <dbReference type="ChEBI" id="CHEBI:30616"/>
        <dbReference type="ChEBI" id="CHEBI:57604"/>
        <dbReference type="ChEBI" id="CHEBI:58272"/>
        <dbReference type="ChEBI" id="CHEBI:456216"/>
        <dbReference type="EC" id="2.7.2.3"/>
    </reaction>
</comment>
<evidence type="ECO:0000313" key="25">
    <source>
        <dbReference type="Proteomes" id="UP001488838"/>
    </source>
</evidence>
<keyword evidence="15" id="KW-0067">ATP-binding</keyword>
<evidence type="ECO:0000313" key="24">
    <source>
        <dbReference type="EMBL" id="KAK7821100.1"/>
    </source>
</evidence>
<evidence type="ECO:0000256" key="2">
    <source>
        <dbReference type="ARBA" id="ARBA00001946"/>
    </source>
</evidence>
<keyword evidence="11" id="KW-0808">Transferase</keyword>
<evidence type="ECO:0000256" key="19">
    <source>
        <dbReference type="ARBA" id="ARBA00023152"/>
    </source>
</evidence>
<evidence type="ECO:0000256" key="3">
    <source>
        <dbReference type="ARBA" id="ARBA00004305"/>
    </source>
</evidence>
<evidence type="ECO:0000256" key="17">
    <source>
        <dbReference type="ARBA" id="ARBA00022990"/>
    </source>
</evidence>
<keyword evidence="17" id="KW-0007">Acetylation</keyword>
<dbReference type="SUPFAM" id="SSF53748">
    <property type="entry name" value="Phosphoglycerate kinase"/>
    <property type="match status" value="1"/>
</dbReference>
<dbReference type="EC" id="2.7.11.1" evidence="7"/>
<evidence type="ECO:0000256" key="9">
    <source>
        <dbReference type="ARBA" id="ARBA00022490"/>
    </source>
</evidence>
<evidence type="ECO:0000256" key="15">
    <source>
        <dbReference type="ARBA" id="ARBA00022840"/>
    </source>
</evidence>
<dbReference type="GO" id="GO:0006094">
    <property type="term" value="P:gluconeogenesis"/>
    <property type="evidence" value="ECO:0007669"/>
    <property type="project" value="TreeGrafter"/>
</dbReference>
<comment type="caution">
    <text evidence="24">The sequence shown here is derived from an EMBL/GenBank/DDBJ whole genome shotgun (WGS) entry which is preliminary data.</text>
</comment>
<proteinExistence type="inferred from homology"/>
<evidence type="ECO:0000256" key="10">
    <source>
        <dbReference type="ARBA" id="ARBA00022553"/>
    </source>
</evidence>
<evidence type="ECO:0000256" key="6">
    <source>
        <dbReference type="ARBA" id="ARBA00008982"/>
    </source>
</evidence>
<evidence type="ECO:0000256" key="13">
    <source>
        <dbReference type="ARBA" id="ARBA00022741"/>
    </source>
</evidence>
<evidence type="ECO:0000256" key="16">
    <source>
        <dbReference type="ARBA" id="ARBA00022842"/>
    </source>
</evidence>
<keyword evidence="19" id="KW-0324">Glycolysis</keyword>
<keyword evidence="9" id="KW-0963">Cytoplasm</keyword>
<dbReference type="AlphaFoldDB" id="A0AAW0J304"/>
<comment type="cofactor">
    <cofactor evidence="2">
        <name>Mg(2+)</name>
        <dbReference type="ChEBI" id="CHEBI:18420"/>
    </cofactor>
</comment>
<sequence>MMVWAFGTYCVAKKSMSDELTLNKLNVKGKQIVMRNCVSPEVESVCANPAAGTAILLENPHFHVEEEGKGKDASGKKIKAESAKMDAFRASRSKLGDVCVSDALGTAHRAHSSMVGVNLPQNAGRILRKMEPNYFAKALESPERLFLAILGGVKVEDKIQLINNRLDKVMRRSLAVLDNMETGACLGEEEGAKIVKDLVSKAKKMVKSKEEGEVGSRADKDGRRIHCASDCPCEPVCAVHSG</sequence>
<comment type="pathway">
    <text evidence="5">Carbohydrate degradation; glycolysis; pyruvate from D-glyceraldehyde 3-phosphate: step 2/5.</text>
</comment>
<dbReference type="PANTHER" id="PTHR11406:SF14">
    <property type="entry name" value="PHOSPHOGLYCERATE KINASE 1"/>
    <property type="match status" value="1"/>
</dbReference>
<dbReference type="Pfam" id="PF00162">
    <property type="entry name" value="PGK"/>
    <property type="match status" value="1"/>
</dbReference>
<keyword evidence="16" id="KW-0460">Magnesium</keyword>
<keyword evidence="14" id="KW-0418">Kinase</keyword>
<dbReference type="GO" id="GO:0043531">
    <property type="term" value="F:ADP binding"/>
    <property type="evidence" value="ECO:0007669"/>
    <property type="project" value="TreeGrafter"/>
</dbReference>
<dbReference type="GO" id="GO:0005524">
    <property type="term" value="F:ATP binding"/>
    <property type="evidence" value="ECO:0007669"/>
    <property type="project" value="UniProtKB-KW"/>
</dbReference>
<dbReference type="EMBL" id="JBBHLL010000067">
    <property type="protein sequence ID" value="KAK7821100.1"/>
    <property type="molecule type" value="Genomic_DNA"/>
</dbReference>
<dbReference type="PANTHER" id="PTHR11406">
    <property type="entry name" value="PHOSPHOGLYCERATE KINASE"/>
    <property type="match status" value="1"/>
</dbReference>
<accession>A0AAW0J304</accession>
<dbReference type="GO" id="GO:0046872">
    <property type="term" value="F:metal ion binding"/>
    <property type="evidence" value="ECO:0007669"/>
    <property type="project" value="UniProtKB-KW"/>
</dbReference>
<keyword evidence="25" id="KW-1185">Reference proteome</keyword>
<comment type="catalytic activity">
    <reaction evidence="22">
        <text>L-seryl-[protein] + ATP = O-phospho-L-seryl-[protein] + ADP + H(+)</text>
        <dbReference type="Rhea" id="RHEA:17989"/>
        <dbReference type="Rhea" id="RHEA-COMP:9863"/>
        <dbReference type="Rhea" id="RHEA-COMP:11604"/>
        <dbReference type="ChEBI" id="CHEBI:15378"/>
        <dbReference type="ChEBI" id="CHEBI:29999"/>
        <dbReference type="ChEBI" id="CHEBI:30616"/>
        <dbReference type="ChEBI" id="CHEBI:83421"/>
        <dbReference type="ChEBI" id="CHEBI:456216"/>
        <dbReference type="EC" id="2.7.11.1"/>
    </reaction>
</comment>
<dbReference type="GO" id="GO:0004618">
    <property type="term" value="F:phosphoglycerate kinase activity"/>
    <property type="evidence" value="ECO:0007669"/>
    <property type="project" value="UniProtKB-EC"/>
</dbReference>
<dbReference type="InterPro" id="IPR015824">
    <property type="entry name" value="Phosphoglycerate_kinase_N"/>
</dbReference>
<dbReference type="GO" id="GO:0005759">
    <property type="term" value="C:mitochondrial matrix"/>
    <property type="evidence" value="ECO:0007669"/>
    <property type="project" value="UniProtKB-SubCell"/>
</dbReference>
<evidence type="ECO:0000256" key="21">
    <source>
        <dbReference type="ARBA" id="ARBA00039847"/>
    </source>
</evidence>
<evidence type="ECO:0000256" key="8">
    <source>
        <dbReference type="ARBA" id="ARBA00013061"/>
    </source>
</evidence>
<dbReference type="InterPro" id="IPR001576">
    <property type="entry name" value="Phosphoglycerate_kinase"/>
</dbReference>
<gene>
    <name evidence="24" type="ORF">U0070_020462</name>
</gene>
<protein>
    <recommendedName>
        <fullName evidence="21">Phosphoglycerate kinase 1</fullName>
        <ecNumber evidence="7">2.7.11.1</ecNumber>
        <ecNumber evidence="8">2.7.2.3</ecNumber>
    </recommendedName>
</protein>
<evidence type="ECO:0000256" key="20">
    <source>
        <dbReference type="ARBA" id="ARBA00023278"/>
    </source>
</evidence>
<dbReference type="Proteomes" id="UP001488838">
    <property type="component" value="Unassembled WGS sequence"/>
</dbReference>
<keyword evidence="13" id="KW-0547">Nucleotide-binding</keyword>
<evidence type="ECO:0000256" key="11">
    <source>
        <dbReference type="ARBA" id="ARBA00022679"/>
    </source>
</evidence>
<dbReference type="EC" id="2.7.2.3" evidence="8"/>
<dbReference type="GO" id="GO:0004674">
    <property type="term" value="F:protein serine/threonine kinase activity"/>
    <property type="evidence" value="ECO:0007669"/>
    <property type="project" value="UniProtKB-EC"/>
</dbReference>
<evidence type="ECO:0000256" key="14">
    <source>
        <dbReference type="ARBA" id="ARBA00022777"/>
    </source>
</evidence>
<keyword evidence="18" id="KW-0496">Mitochondrion</keyword>
<evidence type="ECO:0000256" key="1">
    <source>
        <dbReference type="ARBA" id="ARBA00000642"/>
    </source>
</evidence>
<keyword evidence="10" id="KW-0597">Phosphoprotein</keyword>
<organism evidence="24 25">
    <name type="scientific">Myodes glareolus</name>
    <name type="common">Bank vole</name>
    <name type="synonym">Clethrionomys glareolus</name>
    <dbReference type="NCBI Taxonomy" id="447135"/>
    <lineage>
        <taxon>Eukaryota</taxon>
        <taxon>Metazoa</taxon>
        <taxon>Chordata</taxon>
        <taxon>Craniata</taxon>
        <taxon>Vertebrata</taxon>
        <taxon>Euteleostomi</taxon>
        <taxon>Mammalia</taxon>
        <taxon>Eutheria</taxon>
        <taxon>Euarchontoglires</taxon>
        <taxon>Glires</taxon>
        <taxon>Rodentia</taxon>
        <taxon>Myomorpha</taxon>
        <taxon>Muroidea</taxon>
        <taxon>Cricetidae</taxon>
        <taxon>Arvicolinae</taxon>
        <taxon>Myodes</taxon>
    </lineage>
</organism>
<keyword evidence="12" id="KW-0479">Metal-binding</keyword>
<comment type="subcellular location">
    <subcellularLocation>
        <location evidence="4">Cytoplasm</location>
        <location evidence="4">Cytosol</location>
    </subcellularLocation>
    <subcellularLocation>
        <location evidence="3">Mitochondrion matrix</location>
    </subcellularLocation>
</comment>
<evidence type="ECO:0000256" key="5">
    <source>
        <dbReference type="ARBA" id="ARBA00004838"/>
    </source>
</evidence>
<comment type="similarity">
    <text evidence="6">Belongs to the phosphoglycerate kinase family.</text>
</comment>
<evidence type="ECO:0000256" key="4">
    <source>
        <dbReference type="ARBA" id="ARBA00004514"/>
    </source>
</evidence>
<evidence type="ECO:0000256" key="22">
    <source>
        <dbReference type="ARBA" id="ARBA00048679"/>
    </source>
</evidence>
<keyword evidence="20" id="KW-0379">Hydroxylation</keyword>